<sequence length="430" mass="47027">MSNQNQPVTPNHQSRNTMFQQGSYYPGYLQQGISAAHPDQLANHPGVAAAVDVYHGTTSLPPVSQLLPINTTKNNSMHMMSAAPKPAVYPTMTTSINTNNSSNNPAAATGHVMTPTPQQPPTVPSHPPNQKVPMFYRSGTGSTVTSPTTTSLPPTLNAMPAQNDPYYTLPSHHHPSMHPPTTPPNPNPSILPPSSNDSVASLVYSNSSSFIPPQQPRLYQPQHQHLSSPPTTLDFHPHQAVAGPSTPTPTVVSNVPPQHHSHQPPAQKVFSFVSLPGNNQKKRPRRKYDEVDRLYHCNFLGCSKSYGTLNHLNAHICMQNHGPKRHPSEFKELRKMWRKQKKEHASQSKKSPMSIASNEDTMAIPPPPLTLPPTAPPPSMLHQPLPPPPPVPVNFSHSDQPWMSSTLPAALSEQSVSDFSPAMNYPRFHS</sequence>
<accession>A0A1X2GNA0</accession>
<dbReference type="OrthoDB" id="1939603at2759"/>
<feature type="region of interest" description="Disordered" evidence="2">
    <location>
        <begin position="166"/>
        <end position="265"/>
    </location>
</feature>
<dbReference type="PROSITE" id="PS50157">
    <property type="entry name" value="ZINC_FINGER_C2H2_2"/>
    <property type="match status" value="1"/>
</dbReference>
<dbReference type="PANTHER" id="PTHR36167:SF3">
    <property type="entry name" value="C2H2 FINGER DOMAIN TRANSCRIPTION FACTOR (EUROFUNG)-RELATED"/>
    <property type="match status" value="1"/>
</dbReference>
<feature type="compositionally biased region" description="Pro residues" evidence="2">
    <location>
        <begin position="177"/>
        <end position="191"/>
    </location>
</feature>
<dbReference type="InterPro" id="IPR013087">
    <property type="entry name" value="Znf_C2H2_type"/>
</dbReference>
<evidence type="ECO:0000256" key="2">
    <source>
        <dbReference type="SAM" id="MobiDB-lite"/>
    </source>
</evidence>
<dbReference type="PANTHER" id="PTHR36167">
    <property type="entry name" value="C2H2 FINGER DOMAIN TRANSCRIPTION FACTOR (EUROFUNG)-RELATED"/>
    <property type="match status" value="1"/>
</dbReference>
<gene>
    <name evidence="4" type="ORF">DM01DRAFT_1382122</name>
</gene>
<dbReference type="AlphaFoldDB" id="A0A1X2GNA0"/>
<dbReference type="EMBL" id="MCGT01000008">
    <property type="protein sequence ID" value="ORX57606.1"/>
    <property type="molecule type" value="Genomic_DNA"/>
</dbReference>
<keyword evidence="1" id="KW-0862">Zinc</keyword>
<keyword evidence="1" id="KW-0863">Zinc-finger</keyword>
<dbReference type="InterPro" id="IPR039327">
    <property type="entry name" value="CON7-like"/>
</dbReference>
<feature type="compositionally biased region" description="Polar residues" evidence="2">
    <location>
        <begin position="348"/>
        <end position="360"/>
    </location>
</feature>
<evidence type="ECO:0000313" key="5">
    <source>
        <dbReference type="Proteomes" id="UP000242146"/>
    </source>
</evidence>
<feature type="compositionally biased region" description="Low complexity" evidence="2">
    <location>
        <begin position="192"/>
        <end position="209"/>
    </location>
</feature>
<keyword evidence="5" id="KW-1185">Reference proteome</keyword>
<reference evidence="4 5" key="1">
    <citation type="submission" date="2016-07" db="EMBL/GenBank/DDBJ databases">
        <title>Pervasive Adenine N6-methylation of Active Genes in Fungi.</title>
        <authorList>
            <consortium name="DOE Joint Genome Institute"/>
            <person name="Mondo S.J."/>
            <person name="Dannebaum R.O."/>
            <person name="Kuo R.C."/>
            <person name="Labutti K."/>
            <person name="Haridas S."/>
            <person name="Kuo A."/>
            <person name="Salamov A."/>
            <person name="Ahrendt S.R."/>
            <person name="Lipzen A."/>
            <person name="Sullivan W."/>
            <person name="Andreopoulos W.B."/>
            <person name="Clum A."/>
            <person name="Lindquist E."/>
            <person name="Daum C."/>
            <person name="Ramamoorthy G.K."/>
            <person name="Gryganskyi A."/>
            <person name="Culley D."/>
            <person name="Magnuson J.K."/>
            <person name="James T.Y."/>
            <person name="O'Malley M.A."/>
            <person name="Stajich J.E."/>
            <person name="Spatafora J.W."/>
            <person name="Visel A."/>
            <person name="Grigoriev I.V."/>
        </authorList>
    </citation>
    <scope>NUCLEOTIDE SEQUENCE [LARGE SCALE GENOMIC DNA]</scope>
    <source>
        <strain evidence="4 5">NRRL 3301</strain>
    </source>
</reference>
<evidence type="ECO:0000259" key="3">
    <source>
        <dbReference type="PROSITE" id="PS50157"/>
    </source>
</evidence>
<keyword evidence="1" id="KW-0479">Metal-binding</keyword>
<dbReference type="PROSITE" id="PS00028">
    <property type="entry name" value="ZINC_FINGER_C2H2_1"/>
    <property type="match status" value="1"/>
</dbReference>
<dbReference type="GO" id="GO:0006355">
    <property type="term" value="P:regulation of DNA-templated transcription"/>
    <property type="evidence" value="ECO:0007669"/>
    <property type="project" value="InterPro"/>
</dbReference>
<dbReference type="STRING" id="101127.A0A1X2GNA0"/>
<feature type="compositionally biased region" description="Pro residues" evidence="2">
    <location>
        <begin position="364"/>
        <end position="392"/>
    </location>
</feature>
<comment type="caution">
    <text evidence="4">The sequence shown here is derived from an EMBL/GenBank/DDBJ whole genome shotgun (WGS) entry which is preliminary data.</text>
</comment>
<feature type="compositionally biased region" description="Low complexity" evidence="2">
    <location>
        <begin position="244"/>
        <end position="265"/>
    </location>
</feature>
<organism evidence="4 5">
    <name type="scientific">Hesseltinella vesiculosa</name>
    <dbReference type="NCBI Taxonomy" id="101127"/>
    <lineage>
        <taxon>Eukaryota</taxon>
        <taxon>Fungi</taxon>
        <taxon>Fungi incertae sedis</taxon>
        <taxon>Mucoromycota</taxon>
        <taxon>Mucoromycotina</taxon>
        <taxon>Mucoromycetes</taxon>
        <taxon>Mucorales</taxon>
        <taxon>Cunninghamellaceae</taxon>
        <taxon>Hesseltinella</taxon>
    </lineage>
</organism>
<feature type="compositionally biased region" description="Polar residues" evidence="2">
    <location>
        <begin position="221"/>
        <end position="231"/>
    </location>
</feature>
<dbReference type="GO" id="GO:0008270">
    <property type="term" value="F:zinc ion binding"/>
    <property type="evidence" value="ECO:0007669"/>
    <property type="project" value="UniProtKB-KW"/>
</dbReference>
<proteinExistence type="predicted"/>
<feature type="region of interest" description="Disordered" evidence="2">
    <location>
        <begin position="338"/>
        <end position="397"/>
    </location>
</feature>
<evidence type="ECO:0000313" key="4">
    <source>
        <dbReference type="EMBL" id="ORX57606.1"/>
    </source>
</evidence>
<protein>
    <recommendedName>
        <fullName evidence="3">C2H2-type domain-containing protein</fullName>
    </recommendedName>
</protein>
<name>A0A1X2GNA0_9FUNG</name>
<dbReference type="Proteomes" id="UP000242146">
    <property type="component" value="Unassembled WGS sequence"/>
</dbReference>
<feature type="domain" description="C2H2-type" evidence="3">
    <location>
        <begin position="295"/>
        <end position="326"/>
    </location>
</feature>
<evidence type="ECO:0000256" key="1">
    <source>
        <dbReference type="PROSITE-ProRule" id="PRU00042"/>
    </source>
</evidence>